<accession>A0A9D1D5U2</accession>
<evidence type="ECO:0000256" key="4">
    <source>
        <dbReference type="ARBA" id="ARBA00022833"/>
    </source>
</evidence>
<keyword evidence="2" id="KW-0479">Metal-binding</keyword>
<keyword evidence="4" id="KW-0862">Zinc</keyword>
<comment type="similarity">
    <text evidence="5">Belongs to the creatininase superfamily.</text>
</comment>
<reference evidence="6" key="2">
    <citation type="journal article" date="2021" name="PeerJ">
        <title>Extensive microbial diversity within the chicken gut microbiome revealed by metagenomics and culture.</title>
        <authorList>
            <person name="Gilroy R."/>
            <person name="Ravi A."/>
            <person name="Getino M."/>
            <person name="Pursley I."/>
            <person name="Horton D.L."/>
            <person name="Alikhan N.F."/>
            <person name="Baker D."/>
            <person name="Gharbi K."/>
            <person name="Hall N."/>
            <person name="Watson M."/>
            <person name="Adriaenssens E.M."/>
            <person name="Foster-Nyarko E."/>
            <person name="Jarju S."/>
            <person name="Secka A."/>
            <person name="Antonio M."/>
            <person name="Oren A."/>
            <person name="Chaudhuri R.R."/>
            <person name="La Ragione R."/>
            <person name="Hildebrand F."/>
            <person name="Pallen M.J."/>
        </authorList>
    </citation>
    <scope>NUCLEOTIDE SEQUENCE</scope>
    <source>
        <strain evidence="6">CHK180-2868</strain>
    </source>
</reference>
<evidence type="ECO:0000313" key="7">
    <source>
        <dbReference type="Proteomes" id="UP000824250"/>
    </source>
</evidence>
<dbReference type="Pfam" id="PF02633">
    <property type="entry name" value="Creatininase"/>
    <property type="match status" value="1"/>
</dbReference>
<dbReference type="EMBL" id="DVGC01000015">
    <property type="protein sequence ID" value="HIR04949.1"/>
    <property type="molecule type" value="Genomic_DNA"/>
</dbReference>
<evidence type="ECO:0000256" key="5">
    <source>
        <dbReference type="ARBA" id="ARBA00024029"/>
    </source>
</evidence>
<dbReference type="InterPro" id="IPR024087">
    <property type="entry name" value="Creatininase-like_sf"/>
</dbReference>
<dbReference type="PANTHER" id="PTHR35005">
    <property type="entry name" value="3-DEHYDRO-SCYLLO-INOSOSE HYDROLASE"/>
    <property type="match status" value="1"/>
</dbReference>
<dbReference type="Gene3D" id="3.40.50.10310">
    <property type="entry name" value="Creatininase"/>
    <property type="match status" value="1"/>
</dbReference>
<evidence type="ECO:0000256" key="1">
    <source>
        <dbReference type="ARBA" id="ARBA00001947"/>
    </source>
</evidence>
<gene>
    <name evidence="6" type="ORF">IAB28_03160</name>
</gene>
<evidence type="ECO:0000256" key="3">
    <source>
        <dbReference type="ARBA" id="ARBA00022801"/>
    </source>
</evidence>
<sequence>MKTYRIREMSWVEFDQRRKETKTVIIPTGACEIYGPHLPMGSDGFAAEAVAERVAERTGALIAPMTEIADSGALLDYPGTITVSTPLYRMWMAELIDNLIGYGFKNLLFISGHATNVGIITSLMIERQRTKGVNWAQIDWWRFTAEHGDDIFDCKGRMAHGHASECGTSVMLYLKPELVHMERATCVAPPPETADYPDIIHFVPMAAKTPDATVGDATCGTREKGEKIVSRCVDRIVEYMNAKWEL</sequence>
<dbReference type="SUPFAM" id="SSF102215">
    <property type="entry name" value="Creatininase"/>
    <property type="match status" value="1"/>
</dbReference>
<dbReference type="PANTHER" id="PTHR35005:SF1">
    <property type="entry name" value="2-AMINO-5-FORMYLAMINO-6-RIBOSYLAMINOPYRIMIDIN-4(3H)-ONE 5'-MONOPHOSPHATE DEFORMYLASE"/>
    <property type="match status" value="1"/>
</dbReference>
<keyword evidence="3" id="KW-0378">Hydrolase</keyword>
<proteinExistence type="inferred from homology"/>
<evidence type="ECO:0000313" key="6">
    <source>
        <dbReference type="EMBL" id="HIR04949.1"/>
    </source>
</evidence>
<reference evidence="6" key="1">
    <citation type="submission" date="2020-10" db="EMBL/GenBank/DDBJ databases">
        <authorList>
            <person name="Gilroy R."/>
        </authorList>
    </citation>
    <scope>NUCLEOTIDE SEQUENCE</scope>
    <source>
        <strain evidence="6">CHK180-2868</strain>
    </source>
</reference>
<dbReference type="InterPro" id="IPR003785">
    <property type="entry name" value="Creatininase/forma_Hydrolase"/>
</dbReference>
<comment type="cofactor">
    <cofactor evidence="1">
        <name>Zn(2+)</name>
        <dbReference type="ChEBI" id="CHEBI:29105"/>
    </cofactor>
</comment>
<protein>
    <submittedName>
        <fullName evidence="6">Creatininase family protein</fullName>
    </submittedName>
</protein>
<dbReference type="GO" id="GO:0016811">
    <property type="term" value="F:hydrolase activity, acting on carbon-nitrogen (but not peptide) bonds, in linear amides"/>
    <property type="evidence" value="ECO:0007669"/>
    <property type="project" value="TreeGrafter"/>
</dbReference>
<organism evidence="6 7">
    <name type="scientific">Candidatus Copromonas faecavium</name>
    <name type="common">nom. illeg.</name>
    <dbReference type="NCBI Taxonomy" id="2840740"/>
    <lineage>
        <taxon>Bacteria</taxon>
        <taxon>Bacillati</taxon>
        <taxon>Bacillota</taxon>
        <taxon>Clostridia</taxon>
        <taxon>Lachnospirales</taxon>
        <taxon>Lachnospiraceae</taxon>
        <taxon>Candidatus Copromonas (nom. illeg.)</taxon>
    </lineage>
</organism>
<dbReference type="Proteomes" id="UP000824250">
    <property type="component" value="Unassembled WGS sequence"/>
</dbReference>
<dbReference type="AlphaFoldDB" id="A0A9D1D5U2"/>
<name>A0A9D1D5U2_9FIRM</name>
<dbReference type="GO" id="GO:0046872">
    <property type="term" value="F:metal ion binding"/>
    <property type="evidence" value="ECO:0007669"/>
    <property type="project" value="UniProtKB-KW"/>
</dbReference>
<evidence type="ECO:0000256" key="2">
    <source>
        <dbReference type="ARBA" id="ARBA00022723"/>
    </source>
</evidence>
<comment type="caution">
    <text evidence="6">The sequence shown here is derived from an EMBL/GenBank/DDBJ whole genome shotgun (WGS) entry which is preliminary data.</text>
</comment>
<dbReference type="GO" id="GO:0009231">
    <property type="term" value="P:riboflavin biosynthetic process"/>
    <property type="evidence" value="ECO:0007669"/>
    <property type="project" value="TreeGrafter"/>
</dbReference>